<dbReference type="EMBL" id="MEHK01000001">
    <property type="protein sequence ID" value="OEJ34714.1"/>
    <property type="molecule type" value="Genomic_DNA"/>
</dbReference>
<keyword evidence="3" id="KW-0560">Oxidoreductase</keyword>
<accession>A0A1E5PYN0</accession>
<evidence type="ECO:0000313" key="8">
    <source>
        <dbReference type="Proteomes" id="UP000095705"/>
    </source>
</evidence>
<dbReference type="InterPro" id="IPR014503">
    <property type="entry name" value="Clavaminate_syn-like"/>
</dbReference>
<reference evidence="7 8" key="1">
    <citation type="submission" date="2016-08" db="EMBL/GenBank/DDBJ databases">
        <title>The complete genome of Streptomyces subrutilus 10-1-1.</title>
        <authorList>
            <person name="Chen X."/>
        </authorList>
    </citation>
    <scope>NUCLEOTIDE SEQUENCE [LARGE SCALE GENOMIC DNA]</scope>
    <source>
        <strain evidence="7 8">10-1-1</strain>
    </source>
</reference>
<comment type="caution">
    <text evidence="7">The sequence shown here is derived from an EMBL/GenBank/DDBJ whole genome shotgun (WGS) entry which is preliminary data.</text>
</comment>
<sequence length="345" mass="38988">MTTSIRPRTGTELRLTGAEARQVSELTLRLAERYRAADDERLLQELPLLTDELPLRVRRFLRAFSLDQAHGFCVVNGHLVDDERIGPTPAHWKDETRIHRELPEEILVLLYGSLLGEPFGWATQQDGHLVNDVFPIRQYERELLGTGSKTPLTLHTEDAFHPYRADYIILSALRNPDSVPVTVAEADFSRLPQDVLDVLFQNRFHIVPDKSHLPENNTVRTDEDRLVFENIARLIDGLGLVPMLTGSRSHPLLCFDATHMSAPPEDTEAVRAFAAAAELLDAGLTDCPLEAGSCVFMNNHRVVHSRSAFQPRYDGTDRWLKRVNVTHDLRKSRGMRRSVGARLIG</sequence>
<evidence type="ECO:0000256" key="3">
    <source>
        <dbReference type="ARBA" id="ARBA00023002"/>
    </source>
</evidence>
<comment type="similarity">
    <text evidence="1">Belongs to the clavaminate synthase family.</text>
</comment>
<evidence type="ECO:0000256" key="4">
    <source>
        <dbReference type="ARBA" id="ARBA00023004"/>
    </source>
</evidence>
<feature type="domain" description="TauD/TfdA-like" evidence="6">
    <location>
        <begin position="261"/>
        <end position="323"/>
    </location>
</feature>
<name>A0A1E5PYN0_9ACTN</name>
<dbReference type="AlphaFoldDB" id="A0A1E5PYN0"/>
<evidence type="ECO:0000313" key="7">
    <source>
        <dbReference type="EMBL" id="OEJ34714.1"/>
    </source>
</evidence>
<organism evidence="7 8">
    <name type="scientific">Streptomyces subrutilus</name>
    <dbReference type="NCBI Taxonomy" id="36818"/>
    <lineage>
        <taxon>Bacteria</taxon>
        <taxon>Bacillati</taxon>
        <taxon>Actinomycetota</taxon>
        <taxon>Actinomycetes</taxon>
        <taxon>Kitasatosporales</taxon>
        <taxon>Streptomycetaceae</taxon>
        <taxon>Streptomyces</taxon>
    </lineage>
</organism>
<feature type="binding site" evidence="5">
    <location>
        <position position="155"/>
    </location>
    <ligand>
        <name>Fe cation</name>
        <dbReference type="ChEBI" id="CHEBI:24875"/>
    </ligand>
</feature>
<keyword evidence="2 5" id="KW-0479">Metal-binding</keyword>
<dbReference type="InterPro" id="IPR053447">
    <property type="entry name" value="Alpha-KG_dependent_hydroxylase"/>
</dbReference>
<dbReference type="GO" id="GO:0016491">
    <property type="term" value="F:oxidoreductase activity"/>
    <property type="evidence" value="ECO:0007669"/>
    <property type="project" value="UniProtKB-KW"/>
</dbReference>
<dbReference type="GO" id="GO:0005506">
    <property type="term" value="F:iron ion binding"/>
    <property type="evidence" value="ECO:0007669"/>
    <property type="project" value="InterPro"/>
</dbReference>
<evidence type="ECO:0000256" key="5">
    <source>
        <dbReference type="PIRSR" id="PIRSR019543-2"/>
    </source>
</evidence>
<dbReference type="SUPFAM" id="SSF51197">
    <property type="entry name" value="Clavaminate synthase-like"/>
    <property type="match status" value="1"/>
</dbReference>
<evidence type="ECO:0000256" key="2">
    <source>
        <dbReference type="ARBA" id="ARBA00022723"/>
    </source>
</evidence>
<dbReference type="RefSeq" id="WP_069922905.1">
    <property type="nucleotide sequence ID" value="NZ_MEHK01000001.1"/>
</dbReference>
<gene>
    <name evidence="7" type="ORF">BGK67_28270</name>
</gene>
<dbReference type="Gene3D" id="3.60.130.10">
    <property type="entry name" value="Clavaminate synthase-like"/>
    <property type="match status" value="1"/>
</dbReference>
<dbReference type="Pfam" id="PF02668">
    <property type="entry name" value="TauD"/>
    <property type="match status" value="1"/>
</dbReference>
<dbReference type="STRING" id="36818.BGK67_28270"/>
<dbReference type="InterPro" id="IPR003819">
    <property type="entry name" value="TauD/TfdA-like"/>
</dbReference>
<evidence type="ECO:0000256" key="1">
    <source>
        <dbReference type="ARBA" id="ARBA00008425"/>
    </source>
</evidence>
<evidence type="ECO:0000259" key="6">
    <source>
        <dbReference type="Pfam" id="PF02668"/>
    </source>
</evidence>
<protein>
    <submittedName>
        <fullName evidence="7">Arginine beta-hydroxylase, Fe(II)/alpha-ketoglutarate-dependent</fullName>
    </submittedName>
</protein>
<dbReference type="PIRSF" id="PIRSF019543">
    <property type="entry name" value="Clavaminate_syn"/>
    <property type="match status" value="1"/>
</dbReference>
<dbReference type="NCBIfam" id="NF041363">
    <property type="entry name" value="GntD_guanitoxin"/>
    <property type="match status" value="1"/>
</dbReference>
<feature type="binding site" evidence="5">
    <location>
        <position position="157"/>
    </location>
    <ligand>
        <name>Fe cation</name>
        <dbReference type="ChEBI" id="CHEBI:24875"/>
    </ligand>
</feature>
<dbReference type="Proteomes" id="UP000095705">
    <property type="component" value="Unassembled WGS sequence"/>
</dbReference>
<proteinExistence type="inferred from homology"/>
<dbReference type="InterPro" id="IPR042098">
    <property type="entry name" value="TauD-like_sf"/>
</dbReference>
<keyword evidence="8" id="KW-1185">Reference proteome</keyword>
<keyword evidence="4 5" id="KW-0408">Iron</keyword>